<protein>
    <recommendedName>
        <fullName evidence="3">Fe2OG dioxygenase domain-containing protein</fullName>
    </recommendedName>
</protein>
<dbReference type="AlphaFoldDB" id="A0A0R2XM97"/>
<dbReference type="SUPFAM" id="SSF51197">
    <property type="entry name" value="Clavaminate synthase-like"/>
    <property type="match status" value="1"/>
</dbReference>
<dbReference type="Proteomes" id="UP000052124">
    <property type="component" value="Unassembled WGS sequence"/>
</dbReference>
<evidence type="ECO:0000313" key="2">
    <source>
        <dbReference type="Proteomes" id="UP000052124"/>
    </source>
</evidence>
<sequence length="201" mass="22555">MSSIIPLFPSAVMVCSAKYALTAGEEEYIRKVEYADNSGNLKSSSDRILERPELSVLQAFVQRQIKSYTQNLLKLDSSIDLYITQSWLNKAGKDQYHPLHNHPNSVLSGVLFLSGGGKLPPIRFHRFNPLFPLELNFTELNDFNATCRWFEPVYGQLILFPSSLLHDVTPNKTDSTRITLSFNTFVRGEIGNAGALTSLTI</sequence>
<evidence type="ECO:0008006" key="3">
    <source>
        <dbReference type="Google" id="ProtNLM"/>
    </source>
</evidence>
<organism evidence="1 2">
    <name type="scientific">OM182 bacterium BACL3 MAG-120531-bin86</name>
    <dbReference type="NCBI Taxonomy" id="1655628"/>
    <lineage>
        <taxon>Bacteria</taxon>
        <taxon>Pseudomonadati</taxon>
        <taxon>Pseudomonadota</taxon>
        <taxon>Gammaproteobacteria</taxon>
        <taxon>OMG group</taxon>
        <taxon>OM182 clade</taxon>
    </lineage>
</organism>
<evidence type="ECO:0000313" key="1">
    <source>
        <dbReference type="EMBL" id="KRP35377.1"/>
    </source>
</evidence>
<name>A0A0R2XM97_9GAMM</name>
<proteinExistence type="predicted"/>
<dbReference type="Gene3D" id="2.60.120.620">
    <property type="entry name" value="q2cbj1_9rhob like domain"/>
    <property type="match status" value="1"/>
</dbReference>
<gene>
    <name evidence="1" type="ORF">ABS26_02970</name>
</gene>
<comment type="caution">
    <text evidence="1">The sequence shown here is derived from an EMBL/GenBank/DDBJ whole genome shotgun (WGS) entry which is preliminary data.</text>
</comment>
<dbReference type="Pfam" id="PF13759">
    <property type="entry name" value="2OG-FeII_Oxy_5"/>
    <property type="match status" value="1"/>
</dbReference>
<reference evidence="1 2" key="1">
    <citation type="submission" date="2015-10" db="EMBL/GenBank/DDBJ databases">
        <title>Metagenome-Assembled Genomes uncover a global brackish microbiome.</title>
        <authorList>
            <person name="Hugerth L.W."/>
            <person name="Larsson J."/>
            <person name="Alneberg J."/>
            <person name="Lindh M.V."/>
            <person name="Legrand C."/>
            <person name="Pinhassi J."/>
            <person name="Andersson A.F."/>
        </authorList>
    </citation>
    <scope>NUCLEOTIDE SEQUENCE [LARGE SCALE GENOMIC DNA]</scope>
    <source>
        <strain evidence="1">BACL3 MAG-120531-bin86</strain>
    </source>
</reference>
<dbReference type="InterPro" id="IPR012668">
    <property type="entry name" value="CHP02466"/>
</dbReference>
<dbReference type="EMBL" id="LIDH01000588">
    <property type="protein sequence ID" value="KRP35377.1"/>
    <property type="molecule type" value="Genomic_DNA"/>
</dbReference>
<accession>A0A0R2XM97</accession>